<feature type="transmembrane region" description="Helical" evidence="8">
    <location>
        <begin position="233"/>
        <end position="260"/>
    </location>
</feature>
<proteinExistence type="inferred from homology"/>
<comment type="similarity">
    <text evidence="2">Belongs to the autoinducer-2 exporter (AI-2E) (TC 2.A.86) family.</text>
</comment>
<keyword evidence="3" id="KW-0813">Transport</keyword>
<feature type="transmembrane region" description="Helical" evidence="8">
    <location>
        <begin position="301"/>
        <end position="334"/>
    </location>
</feature>
<dbReference type="PANTHER" id="PTHR21716">
    <property type="entry name" value="TRANSMEMBRANE PROTEIN"/>
    <property type="match status" value="1"/>
</dbReference>
<keyword evidence="4" id="KW-1003">Cell membrane</keyword>
<protein>
    <recommendedName>
        <fullName evidence="11">Permease</fullName>
    </recommendedName>
</protein>
<feature type="transmembrane region" description="Helical" evidence="8">
    <location>
        <begin position="147"/>
        <end position="171"/>
    </location>
</feature>
<evidence type="ECO:0000256" key="7">
    <source>
        <dbReference type="ARBA" id="ARBA00023136"/>
    </source>
</evidence>
<feature type="transmembrane region" description="Helical" evidence="8">
    <location>
        <begin position="21"/>
        <end position="40"/>
    </location>
</feature>
<dbReference type="PANTHER" id="PTHR21716:SF53">
    <property type="entry name" value="PERMEASE PERM-RELATED"/>
    <property type="match status" value="1"/>
</dbReference>
<evidence type="ECO:0000256" key="6">
    <source>
        <dbReference type="ARBA" id="ARBA00022989"/>
    </source>
</evidence>
<dbReference type="KEGG" id="dtn:DTL3_0593"/>
<dbReference type="InterPro" id="IPR002549">
    <property type="entry name" value="AI-2E-like"/>
</dbReference>
<evidence type="ECO:0000256" key="1">
    <source>
        <dbReference type="ARBA" id="ARBA00004651"/>
    </source>
</evidence>
<comment type="subcellular location">
    <subcellularLocation>
        <location evidence="1">Cell membrane</location>
        <topology evidence="1">Multi-pass membrane protein</topology>
    </subcellularLocation>
</comment>
<dbReference type="GO" id="GO:0005886">
    <property type="term" value="C:plasma membrane"/>
    <property type="evidence" value="ECO:0007669"/>
    <property type="project" value="UniProtKB-SubCell"/>
</dbReference>
<sequence>MNNKVYGLAILKWTVNKMMSLGGWLSLTYLIIFLFLSHFAPYVMGALILGFFLSLLINVPTNLFSKIMNDKVASILSHLLVLGAFFYAAISFFPLVINEGKKLFSVLSTFAFPKSGEIDNFPSWILDVIDEFSKNISNFGFNLINKLISVTPSLLMSIIVLIVTTVAIGSLKSLMKDNSWKLYPANERDKGVKFLKSFYGEVEKFVHGRFLSATIVGFVIGLATYIAGIPNSLFIAIVAWIGDFIPYLGSIAAGILLAILGFTEKGLMGLIIGLLIALISNQIEMWFLYPKIQSKVLDLHWFIILISSLLFGELFGFIGVLIALPLVIYVINFWEYWVVRIK</sequence>
<feature type="transmembrane region" description="Helical" evidence="8">
    <location>
        <begin position="76"/>
        <end position="97"/>
    </location>
</feature>
<organism evidence="9 10">
    <name type="scientific">Defluviitoga tunisiensis</name>
    <dbReference type="NCBI Taxonomy" id="1006576"/>
    <lineage>
        <taxon>Bacteria</taxon>
        <taxon>Thermotogati</taxon>
        <taxon>Thermotogota</taxon>
        <taxon>Thermotogae</taxon>
        <taxon>Petrotogales</taxon>
        <taxon>Petrotogaceae</taxon>
        <taxon>Defluviitoga</taxon>
    </lineage>
</organism>
<keyword evidence="5 8" id="KW-0812">Transmembrane</keyword>
<evidence type="ECO:0000256" key="4">
    <source>
        <dbReference type="ARBA" id="ARBA00022475"/>
    </source>
</evidence>
<keyword evidence="10" id="KW-1185">Reference proteome</keyword>
<keyword evidence="7 8" id="KW-0472">Membrane</keyword>
<feature type="transmembrane region" description="Helical" evidence="8">
    <location>
        <begin position="267"/>
        <end position="289"/>
    </location>
</feature>
<dbReference type="Proteomes" id="UP000032809">
    <property type="component" value="Chromosome I"/>
</dbReference>
<gene>
    <name evidence="9" type="ORF">DTL3_0593</name>
</gene>
<dbReference type="Pfam" id="PF01594">
    <property type="entry name" value="AI-2E_transport"/>
    <property type="match status" value="1"/>
</dbReference>
<dbReference type="GO" id="GO:0055085">
    <property type="term" value="P:transmembrane transport"/>
    <property type="evidence" value="ECO:0007669"/>
    <property type="project" value="TreeGrafter"/>
</dbReference>
<feature type="transmembrane region" description="Helical" evidence="8">
    <location>
        <begin position="46"/>
        <end position="64"/>
    </location>
</feature>
<keyword evidence="6 8" id="KW-1133">Transmembrane helix</keyword>
<dbReference type="HOGENOM" id="CLU_031275_8_3_0"/>
<evidence type="ECO:0000256" key="3">
    <source>
        <dbReference type="ARBA" id="ARBA00022448"/>
    </source>
</evidence>
<evidence type="ECO:0000256" key="8">
    <source>
        <dbReference type="SAM" id="Phobius"/>
    </source>
</evidence>
<feature type="transmembrane region" description="Helical" evidence="8">
    <location>
        <begin position="210"/>
        <end position="227"/>
    </location>
</feature>
<dbReference type="EMBL" id="LN824141">
    <property type="protein sequence ID" value="CEP77910.1"/>
    <property type="molecule type" value="Genomic_DNA"/>
</dbReference>
<evidence type="ECO:0000313" key="9">
    <source>
        <dbReference type="EMBL" id="CEP77910.1"/>
    </source>
</evidence>
<accession>A0A0C7P0Z1</accession>
<evidence type="ECO:0000256" key="5">
    <source>
        <dbReference type="ARBA" id="ARBA00022692"/>
    </source>
</evidence>
<dbReference type="AlphaFoldDB" id="A0A0C7P0Z1"/>
<reference evidence="10" key="1">
    <citation type="submission" date="2014-11" db="EMBL/GenBank/DDBJ databases">
        <authorList>
            <person name="Wibberg D."/>
        </authorList>
    </citation>
    <scope>NUCLEOTIDE SEQUENCE [LARGE SCALE GENOMIC DNA]</scope>
    <source>
        <strain evidence="10">L3</strain>
    </source>
</reference>
<evidence type="ECO:0000256" key="2">
    <source>
        <dbReference type="ARBA" id="ARBA00009773"/>
    </source>
</evidence>
<evidence type="ECO:0008006" key="11">
    <source>
        <dbReference type="Google" id="ProtNLM"/>
    </source>
</evidence>
<evidence type="ECO:0000313" key="10">
    <source>
        <dbReference type="Proteomes" id="UP000032809"/>
    </source>
</evidence>
<dbReference type="STRING" id="1006576.DTL3_0593"/>
<name>A0A0C7P0Z1_DEFTU</name>